<keyword evidence="2" id="KW-1185">Reference proteome</keyword>
<reference evidence="1" key="1">
    <citation type="submission" date="2021-03" db="EMBL/GenBank/DDBJ databases">
        <authorList>
            <consortium name="DOE Joint Genome Institute"/>
            <person name="Ahrendt S."/>
            <person name="Looney B.P."/>
            <person name="Miyauchi S."/>
            <person name="Morin E."/>
            <person name="Drula E."/>
            <person name="Courty P.E."/>
            <person name="Chicoki N."/>
            <person name="Fauchery L."/>
            <person name="Kohler A."/>
            <person name="Kuo A."/>
            <person name="Labutti K."/>
            <person name="Pangilinan J."/>
            <person name="Lipzen A."/>
            <person name="Riley R."/>
            <person name="Andreopoulos W."/>
            <person name="He G."/>
            <person name="Johnson J."/>
            <person name="Barry K.W."/>
            <person name="Grigoriev I.V."/>
            <person name="Nagy L."/>
            <person name="Hibbett D."/>
            <person name="Henrissat B."/>
            <person name="Matheny P.B."/>
            <person name="Labbe J."/>
            <person name="Martin F."/>
        </authorList>
    </citation>
    <scope>NUCLEOTIDE SEQUENCE</scope>
    <source>
        <strain evidence="1">HHB10654</strain>
    </source>
</reference>
<proteinExistence type="predicted"/>
<evidence type="ECO:0000313" key="1">
    <source>
        <dbReference type="EMBL" id="KAI0056448.1"/>
    </source>
</evidence>
<organism evidence="1 2">
    <name type="scientific">Artomyces pyxidatus</name>
    <dbReference type="NCBI Taxonomy" id="48021"/>
    <lineage>
        <taxon>Eukaryota</taxon>
        <taxon>Fungi</taxon>
        <taxon>Dikarya</taxon>
        <taxon>Basidiomycota</taxon>
        <taxon>Agaricomycotina</taxon>
        <taxon>Agaricomycetes</taxon>
        <taxon>Russulales</taxon>
        <taxon>Auriscalpiaceae</taxon>
        <taxon>Artomyces</taxon>
    </lineage>
</organism>
<comment type="caution">
    <text evidence="1">The sequence shown here is derived from an EMBL/GenBank/DDBJ whole genome shotgun (WGS) entry which is preliminary data.</text>
</comment>
<sequence length="282" mass="32407">MELQALHEIKALSYDFDENSIDSVQQHEDAMMNLRRQGLRRPLHSGVTFHIHLNRHDAAYEGTPTTILRACVRFTHTRPRSASTARAQTLPSDHVVLKFIQPSMLTFPTVDDVNCSDEWKDMYFPPKYVASREDDIYHVLHPAQCFAVPYYFGVHQVAMPNGEHAHMLVMEYIPGVCLSAWKISQAHSTDDYQSTLDPTTHAALVPFLQNTTVMALRSLKAIHDLGVLHSDVVFVDLFTAANKNIWPRWFRVERFHCLDAFHCCIQHSDTIRAWLKENLPED</sequence>
<dbReference type="EMBL" id="MU277264">
    <property type="protein sequence ID" value="KAI0056448.1"/>
    <property type="molecule type" value="Genomic_DNA"/>
</dbReference>
<dbReference type="Proteomes" id="UP000814140">
    <property type="component" value="Unassembled WGS sequence"/>
</dbReference>
<protein>
    <submittedName>
        <fullName evidence="1">Uncharacterized protein</fullName>
    </submittedName>
</protein>
<gene>
    <name evidence="1" type="ORF">BV25DRAFT_1920992</name>
</gene>
<accession>A0ACB8SJK9</accession>
<evidence type="ECO:0000313" key="2">
    <source>
        <dbReference type="Proteomes" id="UP000814140"/>
    </source>
</evidence>
<reference evidence="1" key="2">
    <citation type="journal article" date="2022" name="New Phytol.">
        <title>Evolutionary transition to the ectomycorrhizal habit in the genomes of a hyperdiverse lineage of mushroom-forming fungi.</title>
        <authorList>
            <person name="Looney B."/>
            <person name="Miyauchi S."/>
            <person name="Morin E."/>
            <person name="Drula E."/>
            <person name="Courty P.E."/>
            <person name="Kohler A."/>
            <person name="Kuo A."/>
            <person name="LaButti K."/>
            <person name="Pangilinan J."/>
            <person name="Lipzen A."/>
            <person name="Riley R."/>
            <person name="Andreopoulos W."/>
            <person name="He G."/>
            <person name="Johnson J."/>
            <person name="Nolan M."/>
            <person name="Tritt A."/>
            <person name="Barry K.W."/>
            <person name="Grigoriev I.V."/>
            <person name="Nagy L.G."/>
            <person name="Hibbett D."/>
            <person name="Henrissat B."/>
            <person name="Matheny P.B."/>
            <person name="Labbe J."/>
            <person name="Martin F.M."/>
        </authorList>
    </citation>
    <scope>NUCLEOTIDE SEQUENCE</scope>
    <source>
        <strain evidence="1">HHB10654</strain>
    </source>
</reference>
<name>A0ACB8SJK9_9AGAM</name>